<proteinExistence type="predicted"/>
<evidence type="ECO:0000313" key="2">
    <source>
        <dbReference type="Proteomes" id="UP001163550"/>
    </source>
</evidence>
<protein>
    <recommendedName>
        <fullName evidence="3">ASCH domain-containing protein</fullName>
    </recommendedName>
</protein>
<dbReference type="EMBL" id="CP087994">
    <property type="protein sequence ID" value="UYO62813.1"/>
    <property type="molecule type" value="Genomic_DNA"/>
</dbReference>
<dbReference type="RefSeq" id="WP_263992840.1">
    <property type="nucleotide sequence ID" value="NZ_CP087994.1"/>
</dbReference>
<reference evidence="1" key="1">
    <citation type="submission" date="2021-11" db="EMBL/GenBank/DDBJ databases">
        <title>Isoprene-degrading acetogen.</title>
        <authorList>
            <person name="Yang Y."/>
            <person name="Jin H."/>
            <person name="Yan J."/>
        </authorList>
    </citation>
    <scope>NUCLEOTIDE SEQUENCE</scope>
    <source>
        <strain evidence="1">Berkeley</strain>
    </source>
</reference>
<organism evidence="1 2">
    <name type="scientific">Acetobacterium wieringae</name>
    <dbReference type="NCBI Taxonomy" id="52694"/>
    <lineage>
        <taxon>Bacteria</taxon>
        <taxon>Bacillati</taxon>
        <taxon>Bacillota</taxon>
        <taxon>Clostridia</taxon>
        <taxon>Eubacteriales</taxon>
        <taxon>Eubacteriaceae</taxon>
        <taxon>Acetobacterium</taxon>
    </lineage>
</organism>
<sequence>MKPILFNTTMVHAILNGQKTMTRRVVKPTKRKGTFIEADFAGRPCEWVYTGIDSKRLVKMCEPQYQVGDILWVRETFNTDWCDHVIYKADGGSAIEAGYSREPKWRPSIHMPKEAARIFLKVADVWVERLQDIIASEIEKEGMAPSNVDKSDDFYNGIAREVYAGLWNSTVKKKGITDFGWDANPWVFVVEFERITESEAKNE</sequence>
<name>A0ABY6HE46_9FIRM</name>
<accession>A0ABY6HE46</accession>
<evidence type="ECO:0000313" key="1">
    <source>
        <dbReference type="EMBL" id="UYO62813.1"/>
    </source>
</evidence>
<evidence type="ECO:0008006" key="3">
    <source>
        <dbReference type="Google" id="ProtNLM"/>
    </source>
</evidence>
<gene>
    <name evidence="1" type="ORF">LNN31_18925</name>
</gene>
<keyword evidence="2" id="KW-1185">Reference proteome</keyword>
<dbReference type="Proteomes" id="UP001163550">
    <property type="component" value="Chromosome"/>
</dbReference>